<feature type="region of interest" description="Disordered" evidence="11">
    <location>
        <begin position="1743"/>
        <end position="1772"/>
    </location>
</feature>
<name>A0A8H6BLK4_DEKBR</name>
<dbReference type="InterPro" id="IPR036361">
    <property type="entry name" value="SAP_dom_sf"/>
</dbReference>
<evidence type="ECO:0000256" key="8">
    <source>
        <dbReference type="ARBA" id="ARBA00022833"/>
    </source>
</evidence>
<evidence type="ECO:0000259" key="12">
    <source>
        <dbReference type="PROSITE" id="PS50800"/>
    </source>
</evidence>
<feature type="compositionally biased region" description="Low complexity" evidence="11">
    <location>
        <begin position="511"/>
        <end position="523"/>
    </location>
</feature>
<evidence type="ECO:0000313" key="15">
    <source>
        <dbReference type="EMBL" id="KAF6014101.1"/>
    </source>
</evidence>
<dbReference type="InterPro" id="IPR031141">
    <property type="entry name" value="SIZ1/2_SP-RING"/>
</dbReference>
<feature type="region of interest" description="Disordered" evidence="11">
    <location>
        <begin position="1902"/>
        <end position="1941"/>
    </location>
</feature>
<evidence type="ECO:0000256" key="2">
    <source>
        <dbReference type="ARBA" id="ARBA00004718"/>
    </source>
</evidence>
<evidence type="ECO:0000256" key="6">
    <source>
        <dbReference type="ARBA" id="ARBA00022771"/>
    </source>
</evidence>
<keyword evidence="8" id="KW-0862">Zinc</keyword>
<evidence type="ECO:0000256" key="10">
    <source>
        <dbReference type="PROSITE-ProRule" id="PRU00452"/>
    </source>
</evidence>
<gene>
    <name evidence="15" type="ORF">HII12_001426</name>
</gene>
<sequence>MNRSVAPLSDMQLNRTLSLMGDLRSADLKEICRSLGLTVGGRKAELQNRISDFLVNCRVSGDNSSCLAVRDLILCSYHKEDLPDYETLLHNYQESTQKSDDDAHKSILARQIHIYFKKSPFYTLKRMVSADGNAQILARKHPKGRGTVRFTFKLRQSELKMLESSPNMRLYLVSGAINDLNYTRTQSEDRYVEFPQPIKIIYNNKVLSDNVRGIRGQLGSAKPADLTPYLQKHRRNAVDLVFAYTTRNYLMHLYIVEVTPVEDLMDNILKRPHIPPQSTIAMIKEDAEGEDMVASKEIVSLKCPCSFMRMEYPCRSQKCEHIQCFDCYSFLTLQEQAPTWLCPICSKKIKLSSLAIDDYFLNIIQNSGADVESVELYRDGSWLPNDLQSNLQKIRHHHSPQVSVKEEEKTIPADHSGDEIEVIDLNSDTEEEEPPANSNGVNHAGDLQQLDKEHPADGQVSPGIRKDSAPKAGEHAKVGEIGPKAGSDAPKAGSDVPSKATKEASAKEDTQNINQQNNLPNGNAIKSGHDARDQSKGQPDASQLLNTSVPIVNQRIEHRNEEFGTENQPIEILSDSDNEDEPMSEAQVLPQAHQLPHTSDSAQHDKSSDVFEDALVTQPFERESNAVVSKPSEDHNGNINSVSQVPTQLESSVRVTNLGQEPSNMTESGSISVDARNTIVKAVSGASTNANYNTAKGNKTVNVTGADIATNVTTANNGAGSVVANASNIDSVDAVTNTNANVINNNYTSNAMTTNTATGITGAASNASTGTAIVDAAFTHGNSANSANANAATITNSTVNVTNAFATTANATNATGSVSHIPNMASNINTNATGTRLASNNANYVPILPDTANPTNGSPYASHVHSLATFPDGGSNFGSSRFGIHPSSAPIGSQPSRNGAFQMQGKLQQHHQSIRPMPSPADMRSTGSGQQQQRILPRSLDVFEPRYTNSLTTQQQQQQLTANNLQKQRQYQALHLQSQRQKLISDNPNVQNFQQNGFGGSNRVSSAPIANSFPMSANNSSSVSLPQYTSHQVPASTIPQKRASEPIVTQPVAKMRHVEAIDISEGDVDNIPPSERMKNMDQSFVGNLGFLQSIVTGTNEKSDGKNANPKLTDETANSNRKDDKFSQVPLKAEIFDLDRLVERLLSVGTKFSCRDADLRNSLVHNSTNNLLMESCKSELLRETSISIINYLGSMLAIACDALSYIIQREKRNCVVMSWMLTKYYKVFDSYKKKYNLPKRCMDILMWLEVQRCIFRSSYELEVLFNARVDALTVQLRKGSRYTNSKWLFSRLLKKSFDDLKNTREGSVPSAYDKYVAFQLAMFLKRSGLFFELPCTVTGKDRVSFAKIDAQVETFNKIPIGALPTVFFNAVSAHGVPISRDTNWRSTDYVDYLKTMTLNNEKGHDMAAYAKPVDESRKSEEERNNLDAKIREESRAKLEAELKEKERREAEKKENGRFEYERKERERLESQRKEKERLEAERKEKERLEAERKEKERLEAERKEKERIKAERKEKERLEAERKEKERLEAERKEKERIKAERKEKERLEAERKEKERLEAERKEKERIKAERKEKERIKAERKEKERLEAERKEKERLEAERKEKERIKAERKEKERLEAERKEKERLEAERKKKERLEAERKEKERLEAERKEKERLKAEQKEKKRLEAKRKEEERMKAEARKKNEERARLEASRAAEEKKVREKSRAKRAELERKILAKTKSQQDMLNKWRFDILDMKSKQLEQSKVRNKSPSFKGTTGGNGVASNSKTVSTVVNDKTTHIKDLKKPSTDFSVGNSNLAMLQQLQKSLAERQQLLQKRMNFRGLVSKSLSPAVKTDDKQVKKKYSSEKNETAGSSAVDGQKIVQGEQKKKTEILPTVKASASGLLGFSASLTGFRELLQRRKSDLDGSKESEKGKTDDEYGPPLPPPPGVPPNRTAKGVQ</sequence>
<proteinExistence type="inferred from homology"/>
<feature type="compositionally biased region" description="Acidic residues" evidence="11">
    <location>
        <begin position="574"/>
        <end position="583"/>
    </location>
</feature>
<evidence type="ECO:0000256" key="7">
    <source>
        <dbReference type="ARBA" id="ARBA00022786"/>
    </source>
</evidence>
<evidence type="ECO:0000256" key="1">
    <source>
        <dbReference type="ARBA" id="ARBA00004123"/>
    </source>
</evidence>
<feature type="compositionally biased region" description="Polar residues" evidence="11">
    <location>
        <begin position="536"/>
        <end position="551"/>
    </location>
</feature>
<dbReference type="GO" id="GO:0061665">
    <property type="term" value="F:SUMO ligase activity"/>
    <property type="evidence" value="ECO:0007669"/>
    <property type="project" value="TreeGrafter"/>
</dbReference>
<dbReference type="PROSITE" id="PS51466">
    <property type="entry name" value="PINIT"/>
    <property type="match status" value="1"/>
</dbReference>
<keyword evidence="5" id="KW-0479">Metal-binding</keyword>
<feature type="region of interest" description="Disordered" evidence="11">
    <location>
        <begin position="396"/>
        <end position="419"/>
    </location>
</feature>
<dbReference type="PANTHER" id="PTHR10782:SF4">
    <property type="entry name" value="TONALLI, ISOFORM E"/>
    <property type="match status" value="1"/>
</dbReference>
<feature type="compositionally biased region" description="Pro residues" evidence="11">
    <location>
        <begin position="1923"/>
        <end position="1932"/>
    </location>
</feature>
<feature type="domain" description="SAP" evidence="12">
    <location>
        <begin position="20"/>
        <end position="54"/>
    </location>
</feature>
<dbReference type="Gene3D" id="2.60.120.780">
    <property type="entry name" value="PINIT domain"/>
    <property type="match status" value="1"/>
</dbReference>
<comment type="subcellular location">
    <subcellularLocation>
        <location evidence="1">Nucleus</location>
    </subcellularLocation>
</comment>
<feature type="compositionally biased region" description="Basic and acidic residues" evidence="11">
    <location>
        <begin position="404"/>
        <end position="418"/>
    </location>
</feature>
<feature type="region of interest" description="Disordered" evidence="11">
    <location>
        <begin position="1406"/>
        <end position="1710"/>
    </location>
</feature>
<dbReference type="CDD" id="cd16792">
    <property type="entry name" value="SP-RING_Siz-like"/>
    <property type="match status" value="1"/>
</dbReference>
<feature type="region of interest" description="Disordered" evidence="11">
    <location>
        <begin position="1828"/>
        <end position="1871"/>
    </location>
</feature>
<feature type="region of interest" description="Disordered" evidence="11">
    <location>
        <begin position="878"/>
        <end position="934"/>
    </location>
</feature>
<dbReference type="GO" id="GO:0016925">
    <property type="term" value="P:protein sumoylation"/>
    <property type="evidence" value="ECO:0007669"/>
    <property type="project" value="UniProtKB-UniPathway"/>
</dbReference>
<organism evidence="15 16">
    <name type="scientific">Dekkera bruxellensis</name>
    <name type="common">Brettanomyces custersii</name>
    <dbReference type="NCBI Taxonomy" id="5007"/>
    <lineage>
        <taxon>Eukaryota</taxon>
        <taxon>Fungi</taxon>
        <taxon>Dikarya</taxon>
        <taxon>Ascomycota</taxon>
        <taxon>Saccharomycotina</taxon>
        <taxon>Pichiomycetes</taxon>
        <taxon>Pichiales</taxon>
        <taxon>Pichiaceae</taxon>
        <taxon>Brettanomyces</taxon>
    </lineage>
</organism>
<evidence type="ECO:0000256" key="3">
    <source>
        <dbReference type="ARBA" id="ARBA00005383"/>
    </source>
</evidence>
<keyword evidence="4" id="KW-0808">Transferase</keyword>
<accession>A0A8H6BLK4</accession>
<feature type="region of interest" description="Disordered" evidence="11">
    <location>
        <begin position="453"/>
        <end position="587"/>
    </location>
</feature>
<dbReference type="PROSITE" id="PS51044">
    <property type="entry name" value="ZF_SP_RING"/>
    <property type="match status" value="1"/>
</dbReference>
<dbReference type="UniPathway" id="UPA00886"/>
<feature type="compositionally biased region" description="Polar residues" evidence="11">
    <location>
        <begin position="925"/>
        <end position="934"/>
    </location>
</feature>
<dbReference type="InterPro" id="IPR013083">
    <property type="entry name" value="Znf_RING/FYVE/PHD"/>
</dbReference>
<evidence type="ECO:0000313" key="16">
    <source>
        <dbReference type="Proteomes" id="UP000568158"/>
    </source>
</evidence>
<dbReference type="GO" id="GO:0008270">
    <property type="term" value="F:zinc ion binding"/>
    <property type="evidence" value="ECO:0007669"/>
    <property type="project" value="UniProtKB-KW"/>
</dbReference>
<dbReference type="PROSITE" id="PS50800">
    <property type="entry name" value="SAP"/>
    <property type="match status" value="1"/>
</dbReference>
<evidence type="ECO:0000259" key="14">
    <source>
        <dbReference type="PROSITE" id="PS51466"/>
    </source>
</evidence>
<reference evidence="15 16" key="1">
    <citation type="journal article" date="2020" name="Appl. Microbiol. Biotechnol.">
        <title>Targeted gene deletion in Brettanomyces bruxellensis with an expression-free CRISPR-Cas9 system.</title>
        <authorList>
            <person name="Varela C."/>
            <person name="Bartel C."/>
            <person name="Onetto C."/>
            <person name="Borneman A."/>
        </authorList>
    </citation>
    <scope>NUCLEOTIDE SEQUENCE [LARGE SCALE GENOMIC DNA]</scope>
    <source>
        <strain evidence="15 16">AWRI1613</strain>
    </source>
</reference>
<evidence type="ECO:0000256" key="9">
    <source>
        <dbReference type="ARBA" id="ARBA00023242"/>
    </source>
</evidence>
<dbReference type="EMBL" id="JABCYN010000015">
    <property type="protein sequence ID" value="KAF6014101.1"/>
    <property type="molecule type" value="Genomic_DNA"/>
</dbReference>
<dbReference type="Pfam" id="PF14324">
    <property type="entry name" value="PINIT"/>
    <property type="match status" value="1"/>
</dbReference>
<dbReference type="SUPFAM" id="SSF68906">
    <property type="entry name" value="SAP domain"/>
    <property type="match status" value="1"/>
</dbReference>
<evidence type="ECO:0000256" key="4">
    <source>
        <dbReference type="ARBA" id="ARBA00022679"/>
    </source>
</evidence>
<dbReference type="InterPro" id="IPR003034">
    <property type="entry name" value="SAP_dom"/>
</dbReference>
<dbReference type="InterPro" id="IPR004181">
    <property type="entry name" value="Znf_MIZ"/>
</dbReference>
<keyword evidence="7" id="KW-0833">Ubl conjugation pathway</keyword>
<feature type="compositionally biased region" description="Basic and acidic residues" evidence="11">
    <location>
        <begin position="1835"/>
        <end position="1851"/>
    </location>
</feature>
<feature type="compositionally biased region" description="Polar residues" evidence="11">
    <location>
        <begin position="890"/>
        <end position="907"/>
    </location>
</feature>
<evidence type="ECO:0000256" key="11">
    <source>
        <dbReference type="SAM" id="MobiDB-lite"/>
    </source>
</evidence>
<dbReference type="GO" id="GO:0000785">
    <property type="term" value="C:chromatin"/>
    <property type="evidence" value="ECO:0007669"/>
    <property type="project" value="TreeGrafter"/>
</dbReference>
<feature type="domain" description="PINIT" evidence="14">
    <location>
        <begin position="100"/>
        <end position="259"/>
    </location>
</feature>
<dbReference type="Gene3D" id="3.30.40.10">
    <property type="entry name" value="Zinc/RING finger domain, C3HC4 (zinc finger)"/>
    <property type="match status" value="1"/>
</dbReference>
<feature type="region of interest" description="Disordered" evidence="11">
    <location>
        <begin position="1098"/>
        <end position="1123"/>
    </location>
</feature>
<feature type="compositionally biased region" description="Basic and acidic residues" evidence="11">
    <location>
        <begin position="1411"/>
        <end position="1702"/>
    </location>
</feature>
<feature type="compositionally biased region" description="Basic and acidic residues" evidence="11">
    <location>
        <begin position="500"/>
        <end position="510"/>
    </location>
</feature>
<dbReference type="InterPro" id="IPR038654">
    <property type="entry name" value="PINIT_sf"/>
</dbReference>
<dbReference type="PANTHER" id="PTHR10782">
    <property type="entry name" value="ZINC FINGER MIZ DOMAIN-CONTAINING PROTEIN"/>
    <property type="match status" value="1"/>
</dbReference>
<dbReference type="GO" id="GO:0005634">
    <property type="term" value="C:nucleus"/>
    <property type="evidence" value="ECO:0007669"/>
    <property type="project" value="UniProtKB-SubCell"/>
</dbReference>
<comment type="similarity">
    <text evidence="3">Belongs to the PIAS family.</text>
</comment>
<comment type="pathway">
    <text evidence="2">Protein modification; protein sumoylation.</text>
</comment>
<protein>
    <submittedName>
        <fullName evidence="15">Uncharacterized protein</fullName>
    </submittedName>
</protein>
<dbReference type="SMART" id="SM00513">
    <property type="entry name" value="SAP"/>
    <property type="match status" value="1"/>
</dbReference>
<dbReference type="Pfam" id="PF02891">
    <property type="entry name" value="zf-MIZ"/>
    <property type="match status" value="1"/>
</dbReference>
<feature type="compositionally biased region" description="Basic and acidic residues" evidence="11">
    <location>
        <begin position="1902"/>
        <end position="1919"/>
    </location>
</feature>
<feature type="domain" description="SP-RING-type" evidence="13">
    <location>
        <begin position="286"/>
        <end position="373"/>
    </location>
</feature>
<evidence type="ECO:0000256" key="5">
    <source>
        <dbReference type="ARBA" id="ARBA00022723"/>
    </source>
</evidence>
<keyword evidence="6 10" id="KW-0863">Zinc-finger</keyword>
<dbReference type="InterPro" id="IPR023321">
    <property type="entry name" value="PINIT"/>
</dbReference>
<dbReference type="Proteomes" id="UP000568158">
    <property type="component" value="Unassembled WGS sequence"/>
</dbReference>
<evidence type="ECO:0000259" key="13">
    <source>
        <dbReference type="PROSITE" id="PS51044"/>
    </source>
</evidence>
<comment type="caution">
    <text evidence="15">The sequence shown here is derived from an EMBL/GenBank/DDBJ whole genome shotgun (WGS) entry which is preliminary data.</text>
</comment>
<feature type="compositionally biased region" description="Basic and acidic residues" evidence="11">
    <location>
        <begin position="464"/>
        <end position="478"/>
    </location>
</feature>
<keyword evidence="9" id="KW-0539">Nucleus</keyword>